<dbReference type="PROSITE" id="PS00237">
    <property type="entry name" value="G_PROTEIN_RECEP_F1_1"/>
    <property type="match status" value="1"/>
</dbReference>
<dbReference type="SUPFAM" id="SSF81321">
    <property type="entry name" value="Family A G protein-coupled receptor-like"/>
    <property type="match status" value="1"/>
</dbReference>
<feature type="transmembrane region" description="Helical" evidence="10">
    <location>
        <begin position="106"/>
        <end position="126"/>
    </location>
</feature>
<dbReference type="InterPro" id="IPR017452">
    <property type="entry name" value="GPCR_Rhodpsn_7TM"/>
</dbReference>
<keyword evidence="2 8" id="KW-0812">Transmembrane</keyword>
<keyword evidence="7 8" id="KW-0807">Transducer</keyword>
<feature type="transmembrane region" description="Helical" evidence="10">
    <location>
        <begin position="268"/>
        <end position="287"/>
    </location>
</feature>
<dbReference type="PANTHER" id="PTHR45695">
    <property type="entry name" value="LEUCOKININ RECEPTOR-RELATED"/>
    <property type="match status" value="1"/>
</dbReference>
<evidence type="ECO:0000256" key="9">
    <source>
        <dbReference type="SAM" id="MobiDB-lite"/>
    </source>
</evidence>
<feature type="transmembrane region" description="Helical" evidence="10">
    <location>
        <begin position="307"/>
        <end position="330"/>
    </location>
</feature>
<evidence type="ECO:0000256" key="10">
    <source>
        <dbReference type="SAM" id="Phobius"/>
    </source>
</evidence>
<dbReference type="WBParaSite" id="MBELARI_LOCUS4020">
    <property type="protein sequence ID" value="MBELARI_LOCUS4020"/>
    <property type="gene ID" value="MBELARI_LOCUS4020"/>
</dbReference>
<dbReference type="Gene3D" id="1.20.1070.10">
    <property type="entry name" value="Rhodopsin 7-helix transmembrane proteins"/>
    <property type="match status" value="1"/>
</dbReference>
<evidence type="ECO:0000256" key="5">
    <source>
        <dbReference type="ARBA" id="ARBA00023136"/>
    </source>
</evidence>
<dbReference type="PANTHER" id="PTHR45695:SF9">
    <property type="entry name" value="LEUCOKININ RECEPTOR"/>
    <property type="match status" value="1"/>
</dbReference>
<accession>A0AAF3FDH1</accession>
<feature type="compositionally biased region" description="Basic and acidic residues" evidence="9">
    <location>
        <begin position="400"/>
        <end position="410"/>
    </location>
</feature>
<evidence type="ECO:0000259" key="11">
    <source>
        <dbReference type="PROSITE" id="PS50262"/>
    </source>
</evidence>
<feature type="transmembrane region" description="Helical" evidence="10">
    <location>
        <begin position="209"/>
        <end position="230"/>
    </location>
</feature>
<keyword evidence="5 10" id="KW-0472">Membrane</keyword>
<feature type="compositionally biased region" description="Polar residues" evidence="9">
    <location>
        <begin position="384"/>
        <end position="399"/>
    </location>
</feature>
<evidence type="ECO:0000256" key="6">
    <source>
        <dbReference type="ARBA" id="ARBA00023170"/>
    </source>
</evidence>
<keyword evidence="12" id="KW-1185">Reference proteome</keyword>
<evidence type="ECO:0000256" key="8">
    <source>
        <dbReference type="RuleBase" id="RU000688"/>
    </source>
</evidence>
<proteinExistence type="inferred from homology"/>
<dbReference type="GO" id="GO:0005886">
    <property type="term" value="C:plasma membrane"/>
    <property type="evidence" value="ECO:0007669"/>
    <property type="project" value="TreeGrafter"/>
</dbReference>
<feature type="transmembrane region" description="Helical" evidence="10">
    <location>
        <begin position="146"/>
        <end position="167"/>
    </location>
</feature>
<evidence type="ECO:0000256" key="4">
    <source>
        <dbReference type="ARBA" id="ARBA00023040"/>
    </source>
</evidence>
<evidence type="ECO:0000313" key="13">
    <source>
        <dbReference type="WBParaSite" id="MBELARI_LOCUS4020"/>
    </source>
</evidence>
<evidence type="ECO:0000256" key="3">
    <source>
        <dbReference type="ARBA" id="ARBA00022989"/>
    </source>
</evidence>
<dbReference type="Pfam" id="PF00001">
    <property type="entry name" value="7tm_1"/>
    <property type="match status" value="1"/>
</dbReference>
<evidence type="ECO:0000256" key="2">
    <source>
        <dbReference type="ARBA" id="ARBA00022692"/>
    </source>
</evidence>
<feature type="region of interest" description="Disordered" evidence="9">
    <location>
        <begin position="382"/>
        <end position="416"/>
    </location>
</feature>
<dbReference type="Proteomes" id="UP000887575">
    <property type="component" value="Unassembled WGS sequence"/>
</dbReference>
<organism evidence="12 13">
    <name type="scientific">Mesorhabditis belari</name>
    <dbReference type="NCBI Taxonomy" id="2138241"/>
    <lineage>
        <taxon>Eukaryota</taxon>
        <taxon>Metazoa</taxon>
        <taxon>Ecdysozoa</taxon>
        <taxon>Nematoda</taxon>
        <taxon>Chromadorea</taxon>
        <taxon>Rhabditida</taxon>
        <taxon>Rhabditina</taxon>
        <taxon>Rhabditomorpha</taxon>
        <taxon>Rhabditoidea</taxon>
        <taxon>Rhabditidae</taxon>
        <taxon>Mesorhabditinae</taxon>
        <taxon>Mesorhabditis</taxon>
    </lineage>
</organism>
<reference evidence="13" key="1">
    <citation type="submission" date="2024-02" db="UniProtKB">
        <authorList>
            <consortium name="WormBaseParasite"/>
        </authorList>
    </citation>
    <scope>IDENTIFICATION</scope>
</reference>
<keyword evidence="6 8" id="KW-0675">Receptor</keyword>
<name>A0AAF3FDH1_9BILA</name>
<feature type="domain" description="G-protein coupled receptors family 1 profile" evidence="11">
    <location>
        <begin position="45"/>
        <end position="327"/>
    </location>
</feature>
<dbReference type="PRINTS" id="PR00237">
    <property type="entry name" value="GPCRRHODOPSN"/>
</dbReference>
<evidence type="ECO:0000313" key="12">
    <source>
        <dbReference type="Proteomes" id="UP000887575"/>
    </source>
</evidence>
<dbReference type="AlphaFoldDB" id="A0AAF3FDH1"/>
<comment type="similarity">
    <text evidence="8">Belongs to the G-protein coupled receptor 1 family.</text>
</comment>
<comment type="subcellular location">
    <subcellularLocation>
        <location evidence="1">Membrane</location>
        <topology evidence="1">Multi-pass membrane protein</topology>
    </subcellularLocation>
</comment>
<keyword evidence="3 10" id="KW-1133">Transmembrane helix</keyword>
<feature type="transmembrane region" description="Helical" evidence="10">
    <location>
        <begin position="66"/>
        <end position="86"/>
    </location>
</feature>
<dbReference type="GO" id="GO:0004930">
    <property type="term" value="F:G protein-coupled receptor activity"/>
    <property type="evidence" value="ECO:0007669"/>
    <property type="project" value="UniProtKB-KW"/>
</dbReference>
<dbReference type="PROSITE" id="PS50262">
    <property type="entry name" value="G_PROTEIN_RECEP_F1_2"/>
    <property type="match status" value="1"/>
</dbReference>
<protein>
    <submittedName>
        <fullName evidence="13">G-protein coupled receptors family 1 profile domain-containing protein</fullName>
    </submittedName>
</protein>
<feature type="transmembrane region" description="Helical" evidence="10">
    <location>
        <begin position="26"/>
        <end position="54"/>
    </location>
</feature>
<evidence type="ECO:0000256" key="7">
    <source>
        <dbReference type="ARBA" id="ARBA00023224"/>
    </source>
</evidence>
<keyword evidence="4 8" id="KW-0297">G-protein coupled receptor</keyword>
<sequence>MSTISIPDQNPEIDPPVEISLLETPIIRLIFSTAYLFVFLSTVIGNVVILCVFVSQRRLRSLPKFFLVNLTIADFFVGCFCVLQNAAHFVMFDHRWPFGRFMCHTYIYLIHMLPNVSAGILVLVSVERFVAVLRPLRVRRAFPRSVLIASSAAVWLTSAIMNFPYFFTARLLEFTDFTNGQILSSCTRNLGLEIYGFNVVKTVTTINFIFWYAIPLITLLIIYATIFAVIRRAETCPQNNKLIPENTKADWRSGSTVTVEKRRRVGRLAFGIVLSFALLSLPRYAYLIWTTFRDRNEPRCLGCWFNLAQPITFLLLFLNSAINPFLYAFLSARFRESIKDTFYCRREIDKRVFMRQITVKRERRDLAIEMSCRLNRQRRKNSEYDTLNDSTLPQQSFSVDRSKSYERGKVSPDISD</sequence>
<evidence type="ECO:0000256" key="1">
    <source>
        <dbReference type="ARBA" id="ARBA00004141"/>
    </source>
</evidence>
<dbReference type="InterPro" id="IPR000276">
    <property type="entry name" value="GPCR_Rhodpsn"/>
</dbReference>